<gene>
    <name evidence="10" type="ordered locus">Acid_0984</name>
</gene>
<dbReference type="PANTHER" id="PTHR30572">
    <property type="entry name" value="MEMBRANE COMPONENT OF TRANSPORTER-RELATED"/>
    <property type="match status" value="1"/>
</dbReference>
<feature type="transmembrane region" description="Helical" evidence="7">
    <location>
        <begin position="377"/>
        <end position="398"/>
    </location>
</feature>
<evidence type="ECO:0000256" key="6">
    <source>
        <dbReference type="ARBA" id="ARBA00038076"/>
    </source>
</evidence>
<dbReference type="InterPro" id="IPR050250">
    <property type="entry name" value="Macrolide_Exporter_MacB"/>
</dbReference>
<feature type="transmembrane region" description="Helical" evidence="7">
    <location>
        <begin position="336"/>
        <end position="357"/>
    </location>
</feature>
<keyword evidence="4 7" id="KW-1133">Transmembrane helix</keyword>
<comment type="subcellular location">
    <subcellularLocation>
        <location evidence="1">Cell membrane</location>
        <topology evidence="1">Multi-pass membrane protein</topology>
    </subcellularLocation>
</comment>
<feature type="transmembrane region" description="Helical" evidence="7">
    <location>
        <begin position="279"/>
        <end position="304"/>
    </location>
</feature>
<dbReference type="InterPro" id="IPR025857">
    <property type="entry name" value="MacB_PCD"/>
</dbReference>
<evidence type="ECO:0000256" key="3">
    <source>
        <dbReference type="ARBA" id="ARBA00022692"/>
    </source>
</evidence>
<dbReference type="EMBL" id="CP000473">
    <property type="protein sequence ID" value="ABJ81982.1"/>
    <property type="molecule type" value="Genomic_DNA"/>
</dbReference>
<dbReference type="Pfam" id="PF02687">
    <property type="entry name" value="FtsX"/>
    <property type="match status" value="2"/>
</dbReference>
<dbReference type="NCBIfam" id="TIGR03434">
    <property type="entry name" value="ADOP"/>
    <property type="match status" value="1"/>
</dbReference>
<keyword evidence="3 7" id="KW-0812">Transmembrane</keyword>
<evidence type="ECO:0000256" key="2">
    <source>
        <dbReference type="ARBA" id="ARBA00022475"/>
    </source>
</evidence>
<reference evidence="10" key="1">
    <citation type="submission" date="2006-10" db="EMBL/GenBank/DDBJ databases">
        <title>Complete sequence of Solibacter usitatus Ellin6076.</title>
        <authorList>
            <consortium name="US DOE Joint Genome Institute"/>
            <person name="Copeland A."/>
            <person name="Lucas S."/>
            <person name="Lapidus A."/>
            <person name="Barry K."/>
            <person name="Detter J.C."/>
            <person name="Glavina del Rio T."/>
            <person name="Hammon N."/>
            <person name="Israni S."/>
            <person name="Dalin E."/>
            <person name="Tice H."/>
            <person name="Pitluck S."/>
            <person name="Thompson L.S."/>
            <person name="Brettin T."/>
            <person name="Bruce D."/>
            <person name="Han C."/>
            <person name="Tapia R."/>
            <person name="Gilna P."/>
            <person name="Schmutz J."/>
            <person name="Larimer F."/>
            <person name="Land M."/>
            <person name="Hauser L."/>
            <person name="Kyrpides N."/>
            <person name="Mikhailova N."/>
            <person name="Janssen P.H."/>
            <person name="Kuske C.R."/>
            <person name="Richardson P."/>
        </authorList>
    </citation>
    <scope>NUCLEOTIDE SEQUENCE</scope>
    <source>
        <strain evidence="10">Ellin6076</strain>
    </source>
</reference>
<dbReference type="Pfam" id="PF12704">
    <property type="entry name" value="MacB_PCD"/>
    <property type="match status" value="2"/>
</dbReference>
<evidence type="ECO:0000256" key="1">
    <source>
        <dbReference type="ARBA" id="ARBA00004651"/>
    </source>
</evidence>
<organism evidence="10">
    <name type="scientific">Solibacter usitatus (strain Ellin6076)</name>
    <dbReference type="NCBI Taxonomy" id="234267"/>
    <lineage>
        <taxon>Bacteria</taxon>
        <taxon>Pseudomonadati</taxon>
        <taxon>Acidobacteriota</taxon>
        <taxon>Terriglobia</taxon>
        <taxon>Bryobacterales</taxon>
        <taxon>Solibacteraceae</taxon>
        <taxon>Candidatus Solibacter</taxon>
    </lineage>
</organism>
<feature type="transmembrane region" description="Helical" evidence="7">
    <location>
        <begin position="774"/>
        <end position="794"/>
    </location>
</feature>
<feature type="domain" description="MacB-like periplasmic core" evidence="9">
    <location>
        <begin position="439"/>
        <end position="631"/>
    </location>
</feature>
<dbReference type="OrthoDB" id="127329at2"/>
<evidence type="ECO:0000259" key="9">
    <source>
        <dbReference type="Pfam" id="PF12704"/>
    </source>
</evidence>
<evidence type="ECO:0000256" key="4">
    <source>
        <dbReference type="ARBA" id="ARBA00022989"/>
    </source>
</evidence>
<feature type="transmembrane region" description="Helical" evidence="7">
    <location>
        <begin position="687"/>
        <end position="713"/>
    </location>
</feature>
<keyword evidence="5 7" id="KW-0472">Membrane</keyword>
<dbReference type="AlphaFoldDB" id="Q02AE0"/>
<evidence type="ECO:0008006" key="11">
    <source>
        <dbReference type="Google" id="ProtNLM"/>
    </source>
</evidence>
<feature type="transmembrane region" description="Helical" evidence="7">
    <location>
        <begin position="742"/>
        <end position="762"/>
    </location>
</feature>
<feature type="domain" description="ABC3 transporter permease C-terminal" evidence="8">
    <location>
        <begin position="693"/>
        <end position="804"/>
    </location>
</feature>
<feature type="domain" description="MacB-like periplasmic core" evidence="9">
    <location>
        <begin position="23"/>
        <end position="243"/>
    </location>
</feature>
<feature type="transmembrane region" description="Helical" evidence="7">
    <location>
        <begin position="21"/>
        <end position="48"/>
    </location>
</feature>
<feature type="domain" description="ABC3 transporter permease C-terminal" evidence="8">
    <location>
        <begin position="287"/>
        <end position="402"/>
    </location>
</feature>
<evidence type="ECO:0000259" key="8">
    <source>
        <dbReference type="Pfam" id="PF02687"/>
    </source>
</evidence>
<dbReference type="GO" id="GO:0022857">
    <property type="term" value="F:transmembrane transporter activity"/>
    <property type="evidence" value="ECO:0007669"/>
    <property type="project" value="TreeGrafter"/>
</dbReference>
<feature type="transmembrane region" description="Helical" evidence="7">
    <location>
        <begin position="428"/>
        <end position="448"/>
    </location>
</feature>
<evidence type="ECO:0000313" key="10">
    <source>
        <dbReference type="EMBL" id="ABJ81982.1"/>
    </source>
</evidence>
<dbReference type="PANTHER" id="PTHR30572:SF4">
    <property type="entry name" value="ABC TRANSPORTER PERMEASE YTRF"/>
    <property type="match status" value="1"/>
</dbReference>
<keyword evidence="2" id="KW-1003">Cell membrane</keyword>
<evidence type="ECO:0000256" key="5">
    <source>
        <dbReference type="ARBA" id="ARBA00023136"/>
    </source>
</evidence>
<dbReference type="InterPro" id="IPR017800">
    <property type="entry name" value="ADOP"/>
</dbReference>
<name>Q02AE0_SOLUE</name>
<dbReference type="InParanoid" id="Q02AE0"/>
<comment type="similarity">
    <text evidence="6">Belongs to the ABC-4 integral membrane protein family.</text>
</comment>
<dbReference type="STRING" id="234267.Acid_0984"/>
<protein>
    <recommendedName>
        <fullName evidence="11">Permease</fullName>
    </recommendedName>
</protein>
<dbReference type="eggNOG" id="COG0577">
    <property type="taxonomic scope" value="Bacteria"/>
</dbReference>
<evidence type="ECO:0000256" key="7">
    <source>
        <dbReference type="SAM" id="Phobius"/>
    </source>
</evidence>
<proteinExistence type="inferred from homology"/>
<dbReference type="KEGG" id="sus:Acid_0984"/>
<accession>Q02AE0</accession>
<dbReference type="InterPro" id="IPR003838">
    <property type="entry name" value="ABC3_permease_C"/>
</dbReference>
<sequence length="811" mass="86310" precursor="true">MSTVLQNARFGLRVFRRAPGFAAVAVLTLAVGIGANTSIFSVANALLLRPLAYEKPDRLVLINSHRKSANLSQGPLSFTRFEEVDQRSRSFTGVGAFTSEVFNLTGNGDPEQILSARVSWKFFPVLGVSPALGRSFRAEEDKAGGEPVVIISDALWQRRFAQDRAVIGKTMTLDSRDYTVIGVLPPDFRWAFLGPAIDIFAPRVFEMNSLSPGMAQSGVGFLNFVARLAPGVGVAGAQQEMDALAAQYRAENPKLPDTDPQQIVHVGNLRDEMVSSVRIAVLVLFAAVSLVLLIACANVASLLLSRALGRKREIAVRTAIGATRGELIRQLLTESLLLALLGGVIGALLSSWGTHALAALAQGTLPRASEIHTDGAVLAFTLGLSVFAGFVFGLIPALQVSRPDLNSVLRSEGRGSTSGRRHNALRNLLVVSQVGLSTVLLIGAGLLVRNFVQLSSTSPGFDQRRMLTMAITLPSSRYPDSPRRVAFFDELLRQVRALPGVAAAAGSTALPVNPTRFSMALPDGQPMVPLAERPIFNLAQITPGYAAAMRIPIVGGREFTEHDDAKSPRVVMINQTLARRYWPNESAVGKRILVGRATATSEIVGVLGDVPNLAVGTDTQPEFYLAFAQTPSATQNLLVRTLGDPKGLVSAVRARVLALDRDQPVTGIQSMEEVLEKGAAQPRFTTYLLGGLAGTALLLAIVGIYGVIAYSVAERTQEMGIRIALGADGGDILRLVMRHGMALAAAGIAIGLAAALALTRLMATLLYRVSVTDLATFVAGPGSFLAIAALASYLPARRAMRVDPVIALRSE</sequence>
<dbReference type="HOGENOM" id="CLU_009433_1_0_0"/>
<dbReference type="GO" id="GO:0005886">
    <property type="term" value="C:plasma membrane"/>
    <property type="evidence" value="ECO:0007669"/>
    <property type="project" value="UniProtKB-SubCell"/>
</dbReference>